<dbReference type="PANTHER" id="PTHR20275">
    <property type="entry name" value="NAD KINASE"/>
    <property type="match status" value="1"/>
</dbReference>
<dbReference type="Pfam" id="PF20143">
    <property type="entry name" value="NAD_kinase_C"/>
    <property type="match status" value="1"/>
</dbReference>
<dbReference type="InterPro" id="IPR017438">
    <property type="entry name" value="ATP-NAD_kinase_N"/>
</dbReference>
<organism evidence="7 8">
    <name type="scientific">Gleimia hominis</name>
    <dbReference type="NCBI Taxonomy" id="595468"/>
    <lineage>
        <taxon>Bacteria</taxon>
        <taxon>Bacillati</taxon>
        <taxon>Actinomycetota</taxon>
        <taxon>Actinomycetes</taxon>
        <taxon>Actinomycetales</taxon>
        <taxon>Actinomycetaceae</taxon>
        <taxon>Gleimia</taxon>
    </lineage>
</organism>
<dbReference type="SUPFAM" id="SSF111331">
    <property type="entry name" value="NAD kinase/diacylglycerol kinase-like"/>
    <property type="match status" value="1"/>
</dbReference>
<reference evidence="7 8" key="1">
    <citation type="submission" date="2023-06" db="EMBL/GenBank/DDBJ databases">
        <title>Draft genome sequence of Gleimia hominis type strain CCUG 57540T.</title>
        <authorList>
            <person name="Salva-Serra F."/>
            <person name="Cardew S."/>
            <person name="Jensie Markopoulos S."/>
            <person name="Ohlen M."/>
            <person name="Inganas E."/>
            <person name="Svensson-Stadler L."/>
            <person name="Moore E.R.B."/>
        </authorList>
    </citation>
    <scope>NUCLEOTIDE SEQUENCE [LARGE SCALE GENOMIC DNA]</scope>
    <source>
        <strain evidence="7 8">CCUG 57540</strain>
    </source>
</reference>
<gene>
    <name evidence="6" type="primary">nadK</name>
    <name evidence="7" type="ORF">QS713_08325</name>
</gene>
<feature type="binding site" evidence="6">
    <location>
        <position position="192"/>
    </location>
    <ligand>
        <name>NAD(+)</name>
        <dbReference type="ChEBI" id="CHEBI:57540"/>
    </ligand>
</feature>
<dbReference type="EC" id="2.7.1.23" evidence="6"/>
<comment type="similarity">
    <text evidence="6">Belongs to the NAD kinase family.</text>
</comment>
<dbReference type="Gene3D" id="2.60.200.30">
    <property type="entry name" value="Probable inorganic polyphosphate/atp-NAD kinase, domain 2"/>
    <property type="match status" value="1"/>
</dbReference>
<keyword evidence="8" id="KW-1185">Reference proteome</keyword>
<keyword evidence="4 6" id="KW-0520">NAD</keyword>
<comment type="caution">
    <text evidence="6">Lacks conserved residue(s) required for the propagation of feature annotation.</text>
</comment>
<comment type="cofactor">
    <cofactor evidence="6">
        <name>a divalent metal cation</name>
        <dbReference type="ChEBI" id="CHEBI:60240"/>
    </cofactor>
</comment>
<evidence type="ECO:0000256" key="3">
    <source>
        <dbReference type="ARBA" id="ARBA00022857"/>
    </source>
</evidence>
<evidence type="ECO:0000313" key="7">
    <source>
        <dbReference type="EMBL" id="MDT3768061.1"/>
    </source>
</evidence>
<dbReference type="GO" id="GO:0003951">
    <property type="term" value="F:NAD+ kinase activity"/>
    <property type="evidence" value="ECO:0007669"/>
    <property type="project" value="UniProtKB-EC"/>
</dbReference>
<dbReference type="Pfam" id="PF01513">
    <property type="entry name" value="NAD_kinase"/>
    <property type="match status" value="1"/>
</dbReference>
<accession>A0ABU3ICH5</accession>
<keyword evidence="1 6" id="KW-0808">Transferase</keyword>
<dbReference type="Gene3D" id="3.40.50.10330">
    <property type="entry name" value="Probable inorganic polyphosphate/atp-NAD kinase, domain 1"/>
    <property type="match status" value="1"/>
</dbReference>
<protein>
    <recommendedName>
        <fullName evidence="6">NAD kinase</fullName>
        <ecNumber evidence="6">2.7.1.23</ecNumber>
    </recommendedName>
    <alternativeName>
        <fullName evidence="6">ATP-dependent NAD kinase</fullName>
    </alternativeName>
</protein>
<feature type="binding site" evidence="6">
    <location>
        <position position="157"/>
    </location>
    <ligand>
        <name>NAD(+)</name>
        <dbReference type="ChEBI" id="CHEBI:57540"/>
    </ligand>
</feature>
<comment type="caution">
    <text evidence="7">The sequence shown here is derived from an EMBL/GenBank/DDBJ whole genome shotgun (WGS) entry which is preliminary data.</text>
</comment>
<feature type="binding site" evidence="6">
    <location>
        <begin position="127"/>
        <end position="128"/>
    </location>
    <ligand>
        <name>NAD(+)</name>
        <dbReference type="ChEBI" id="CHEBI:57540"/>
    </ligand>
</feature>
<dbReference type="EMBL" id="JASXSX010000005">
    <property type="protein sequence ID" value="MDT3768061.1"/>
    <property type="molecule type" value="Genomic_DNA"/>
</dbReference>
<evidence type="ECO:0000256" key="2">
    <source>
        <dbReference type="ARBA" id="ARBA00022777"/>
    </source>
</evidence>
<feature type="active site" description="Proton acceptor" evidence="6">
    <location>
        <position position="53"/>
    </location>
</feature>
<dbReference type="InterPro" id="IPR002504">
    <property type="entry name" value="NADK"/>
</dbReference>
<comment type="subcellular location">
    <subcellularLocation>
        <location evidence="6">Cytoplasm</location>
    </subcellularLocation>
</comment>
<sequence>MAHRRIMSVINVNRDTAQNAADSVLDGLRSAGIEVVDATSTEPVELLLVFGGDGTILWSAPKARERDIPLLGVNMGHMGFIAEADVHSLQSVTQKVIARQYTVEKRMTLEIDVLLPDGSVQHDWAINEAAVMRTDLAHPAHLGVGVDGQGVSTYGADGIILSTPTGSTAYSFSAGGPVLWPDTEAVLMVPLAAHGLFTRPLVVGPKSELEVSVMEDQWADLEVWCDGIRKITAPSGTRILCRPSKQPLKLARLTDIPFSTRLVTKFDLPVRGWRENPGDAL</sequence>
<dbReference type="Proteomes" id="UP001247542">
    <property type="component" value="Unassembled WGS sequence"/>
</dbReference>
<keyword evidence="6" id="KW-0963">Cytoplasm</keyword>
<evidence type="ECO:0000256" key="4">
    <source>
        <dbReference type="ARBA" id="ARBA00023027"/>
    </source>
</evidence>
<evidence type="ECO:0000256" key="1">
    <source>
        <dbReference type="ARBA" id="ARBA00022679"/>
    </source>
</evidence>
<keyword evidence="6" id="KW-0547">Nucleotide-binding</keyword>
<dbReference type="NCBIfam" id="NF002892">
    <property type="entry name" value="PRK03372.1"/>
    <property type="match status" value="1"/>
</dbReference>
<dbReference type="InterPro" id="IPR017437">
    <property type="entry name" value="ATP-NAD_kinase_PpnK-typ_C"/>
</dbReference>
<comment type="catalytic activity">
    <reaction evidence="5 6">
        <text>NAD(+) + ATP = ADP + NADP(+) + H(+)</text>
        <dbReference type="Rhea" id="RHEA:18629"/>
        <dbReference type="ChEBI" id="CHEBI:15378"/>
        <dbReference type="ChEBI" id="CHEBI:30616"/>
        <dbReference type="ChEBI" id="CHEBI:57540"/>
        <dbReference type="ChEBI" id="CHEBI:58349"/>
        <dbReference type="ChEBI" id="CHEBI:456216"/>
        <dbReference type="EC" id="2.7.1.23"/>
    </reaction>
</comment>
<keyword evidence="2 6" id="KW-0418">Kinase</keyword>
<dbReference type="RefSeq" id="WP_313274415.1">
    <property type="nucleotide sequence ID" value="NZ_JASXSX010000005.1"/>
</dbReference>
<evidence type="ECO:0000256" key="5">
    <source>
        <dbReference type="ARBA" id="ARBA00047925"/>
    </source>
</evidence>
<name>A0ABU3ICH5_9ACTO</name>
<feature type="binding site" evidence="6">
    <location>
        <begin position="53"/>
        <end position="54"/>
    </location>
    <ligand>
        <name>NAD(+)</name>
        <dbReference type="ChEBI" id="CHEBI:57540"/>
    </ligand>
</feature>
<dbReference type="HAMAP" id="MF_00361">
    <property type="entry name" value="NAD_kinase"/>
    <property type="match status" value="1"/>
</dbReference>
<evidence type="ECO:0000313" key="8">
    <source>
        <dbReference type="Proteomes" id="UP001247542"/>
    </source>
</evidence>
<dbReference type="InterPro" id="IPR016064">
    <property type="entry name" value="NAD/diacylglycerol_kinase_sf"/>
</dbReference>
<feature type="binding site" evidence="6">
    <location>
        <begin position="168"/>
        <end position="173"/>
    </location>
    <ligand>
        <name>NAD(+)</name>
        <dbReference type="ChEBI" id="CHEBI:57540"/>
    </ligand>
</feature>
<feature type="binding site" evidence="6">
    <location>
        <position position="138"/>
    </location>
    <ligand>
        <name>NAD(+)</name>
        <dbReference type="ChEBI" id="CHEBI:57540"/>
    </ligand>
</feature>
<evidence type="ECO:0000256" key="6">
    <source>
        <dbReference type="HAMAP-Rule" id="MF_00361"/>
    </source>
</evidence>
<proteinExistence type="inferred from homology"/>
<keyword evidence="6" id="KW-0067">ATP-binding</keyword>
<dbReference type="PANTHER" id="PTHR20275:SF0">
    <property type="entry name" value="NAD KINASE"/>
    <property type="match status" value="1"/>
</dbReference>
<keyword evidence="3 6" id="KW-0521">NADP</keyword>
<comment type="function">
    <text evidence="6">Involved in the regulation of the intracellular balance of NAD and NADP, and is a key enzyme in the biosynthesis of NADP. Catalyzes specifically the phosphorylation on 2'-hydroxyl of the adenosine moiety of NAD to yield NADP.</text>
</comment>